<accession>A0A328P8J3</accession>
<organism evidence="2 3">
    <name type="scientific">Dyella jiangningensis</name>
    <dbReference type="NCBI Taxonomy" id="1379159"/>
    <lineage>
        <taxon>Bacteria</taxon>
        <taxon>Pseudomonadati</taxon>
        <taxon>Pseudomonadota</taxon>
        <taxon>Gammaproteobacteria</taxon>
        <taxon>Lysobacterales</taxon>
        <taxon>Rhodanobacteraceae</taxon>
        <taxon>Dyella</taxon>
    </lineage>
</organism>
<dbReference type="AlphaFoldDB" id="A0A328P8J3"/>
<keyword evidence="1" id="KW-0472">Membrane</keyword>
<sequence length="126" mass="13938">MKSKQSGITLIGFLFVLAIAAFFGYMAMKLVPSYIEFLGVSKAMSQVASGGVEGKTLDDLRRDLLFKMDVQYVDNATIKPKDITLKRSGNGAELNISYDKRVAFLYNIDFLLHFEKSVMLQGNVGG</sequence>
<proteinExistence type="predicted"/>
<gene>
    <name evidence="2" type="ORF">CA260_09165</name>
</gene>
<evidence type="ECO:0000256" key="1">
    <source>
        <dbReference type="SAM" id="Phobius"/>
    </source>
</evidence>
<name>A0A328P8J3_9GAMM</name>
<keyword evidence="1" id="KW-1133">Transmembrane helix</keyword>
<comment type="caution">
    <text evidence="2">The sequence shown here is derived from an EMBL/GenBank/DDBJ whole genome shotgun (WGS) entry which is preliminary data.</text>
</comment>
<keyword evidence="3" id="KW-1185">Reference proteome</keyword>
<dbReference type="Pfam" id="PF16137">
    <property type="entry name" value="DUF4845"/>
    <property type="match status" value="1"/>
</dbReference>
<evidence type="ECO:0000313" key="2">
    <source>
        <dbReference type="EMBL" id="RAO77980.1"/>
    </source>
</evidence>
<dbReference type="EMBL" id="NFZS01000001">
    <property type="protein sequence ID" value="RAO77980.1"/>
    <property type="molecule type" value="Genomic_DNA"/>
</dbReference>
<dbReference type="InterPro" id="IPR032314">
    <property type="entry name" value="DUF4845"/>
</dbReference>
<feature type="transmembrane region" description="Helical" evidence="1">
    <location>
        <begin position="7"/>
        <end position="28"/>
    </location>
</feature>
<dbReference type="OrthoDB" id="5734946at2"/>
<keyword evidence="1" id="KW-0812">Transmembrane</keyword>
<evidence type="ECO:0000313" key="3">
    <source>
        <dbReference type="Proteomes" id="UP000248926"/>
    </source>
</evidence>
<reference evidence="2 3" key="1">
    <citation type="journal article" date="2018" name="Genet. Mol. Biol.">
        <title>The genome sequence of Dyella jiangningensis FCAV SCS01 from a lignocellulose-decomposing microbial consortium metagenome reveals potential for biotechnological applications.</title>
        <authorList>
            <person name="Desiderato J.G."/>
            <person name="Alvarenga D.O."/>
            <person name="Constancio M.T.L."/>
            <person name="Alves L.M.C."/>
            <person name="Varani A.M."/>
        </authorList>
    </citation>
    <scope>NUCLEOTIDE SEQUENCE [LARGE SCALE GENOMIC DNA]</scope>
    <source>
        <strain evidence="2 3">FCAV SCS01</strain>
    </source>
</reference>
<dbReference type="Proteomes" id="UP000248926">
    <property type="component" value="Unassembled WGS sequence"/>
</dbReference>
<protein>
    <submittedName>
        <fullName evidence="2">DUF4845 domain-containing protein</fullName>
    </submittedName>
</protein>